<dbReference type="SMART" id="SM00304">
    <property type="entry name" value="HAMP"/>
    <property type="match status" value="1"/>
</dbReference>
<reference evidence="15 16" key="1">
    <citation type="submission" date="2021-01" db="EMBL/GenBank/DDBJ databases">
        <title>Genomic Encyclopedia of Type Strains, Phase IV (KMG-IV): sequencing the most valuable type-strain genomes for metagenomic binning, comparative biology and taxonomic classification.</title>
        <authorList>
            <person name="Goeker M."/>
        </authorList>
    </citation>
    <scope>NUCLEOTIDE SEQUENCE [LARGE SCALE GENOMIC DNA]</scope>
    <source>
        <strain evidence="15 16">DSM 25540</strain>
    </source>
</reference>
<evidence type="ECO:0000256" key="8">
    <source>
        <dbReference type="ARBA" id="ARBA00022777"/>
    </source>
</evidence>
<dbReference type="GO" id="GO:0016301">
    <property type="term" value="F:kinase activity"/>
    <property type="evidence" value="ECO:0007669"/>
    <property type="project" value="UniProtKB-KW"/>
</dbReference>
<keyword evidence="7" id="KW-0547">Nucleotide-binding</keyword>
<keyword evidence="10" id="KW-0902">Two-component regulatory system</keyword>
<name>A0ABS2P9L5_9BACL</name>
<comment type="catalytic activity">
    <reaction evidence="1">
        <text>ATP + protein L-histidine = ADP + protein N-phospho-L-histidine.</text>
        <dbReference type="EC" id="2.7.13.3"/>
    </reaction>
</comment>
<dbReference type="InterPro" id="IPR036097">
    <property type="entry name" value="HisK_dim/P_sf"/>
</dbReference>
<comment type="caution">
    <text evidence="15">The sequence shown here is derived from an EMBL/GenBank/DDBJ whole genome shotgun (WGS) entry which is preliminary data.</text>
</comment>
<dbReference type="CDD" id="cd00082">
    <property type="entry name" value="HisKA"/>
    <property type="match status" value="1"/>
</dbReference>
<dbReference type="PANTHER" id="PTHR45453:SF1">
    <property type="entry name" value="PHOSPHATE REGULON SENSOR PROTEIN PHOR"/>
    <property type="match status" value="1"/>
</dbReference>
<dbReference type="SMART" id="SM00387">
    <property type="entry name" value="HATPase_c"/>
    <property type="match status" value="1"/>
</dbReference>
<dbReference type="Pfam" id="PF02518">
    <property type="entry name" value="HATPase_c"/>
    <property type="match status" value="1"/>
</dbReference>
<sequence length="443" mass="49936">MISFLYERLYVDEQINSLMTSGEELQSVYHNYDSESAFLWRVQWTDQSLGADVAFLTDEHPLISEGNSDNGGIHLDFVDATERQALESGETVVMLRNHPSYDQEILGVAVPLIESQELTGVILLSQPLASVYEPLGELRALALLLLAIIIALLIVTGRVISLEAIKPIQQMQHTALKMAEGKFQERVHHQPRSIELKRLGESLNYLAQTLEEEEKTRRTFIGNVSHELRTPLSYIKGYAEAIEKNVVDQKTGITIIQSEAESMLHLTNDLLDLTKLQSVTYTIEQEPVVFAEIVHDLITRMEITANHHNIQIQRSLDDAAIITGDAKRLEQVVRNLLDNAIHYSNPATTIHVSLIPWKDQHYRLTIHDEGIGIPKDQLAYIKDRFYRVNDARTRTDGGTGLGLAIVEEIIKKHHGVLTIESTLQVGTTVHIDLPEYIFDEVSS</sequence>
<keyword evidence="12" id="KW-0812">Transmembrane</keyword>
<keyword evidence="12" id="KW-1133">Transmembrane helix</keyword>
<comment type="subcellular location">
    <subcellularLocation>
        <location evidence="2">Cell membrane</location>
        <topology evidence="2">Multi-pass membrane protein</topology>
    </subcellularLocation>
</comment>
<dbReference type="InterPro" id="IPR050351">
    <property type="entry name" value="BphY/WalK/GraS-like"/>
</dbReference>
<dbReference type="Gene3D" id="1.10.287.130">
    <property type="match status" value="1"/>
</dbReference>
<evidence type="ECO:0000256" key="10">
    <source>
        <dbReference type="ARBA" id="ARBA00023012"/>
    </source>
</evidence>
<dbReference type="InterPro" id="IPR005467">
    <property type="entry name" value="His_kinase_dom"/>
</dbReference>
<dbReference type="Gene3D" id="6.10.340.10">
    <property type="match status" value="1"/>
</dbReference>
<keyword evidence="9" id="KW-0067">ATP-binding</keyword>
<dbReference type="SUPFAM" id="SSF47384">
    <property type="entry name" value="Homodimeric domain of signal transducing histidine kinase"/>
    <property type="match status" value="1"/>
</dbReference>
<evidence type="ECO:0000256" key="6">
    <source>
        <dbReference type="ARBA" id="ARBA00022679"/>
    </source>
</evidence>
<feature type="domain" description="HAMP" evidence="14">
    <location>
        <begin position="162"/>
        <end position="215"/>
    </location>
</feature>
<protein>
    <recommendedName>
        <fullName evidence="3">histidine kinase</fullName>
        <ecNumber evidence="3">2.7.13.3</ecNumber>
    </recommendedName>
</protein>
<organism evidence="15 16">
    <name type="scientific">Geomicrobium sediminis</name>
    <dbReference type="NCBI Taxonomy" id="1347788"/>
    <lineage>
        <taxon>Bacteria</taxon>
        <taxon>Bacillati</taxon>
        <taxon>Bacillota</taxon>
        <taxon>Bacilli</taxon>
        <taxon>Bacillales</taxon>
        <taxon>Geomicrobium</taxon>
    </lineage>
</organism>
<evidence type="ECO:0000256" key="9">
    <source>
        <dbReference type="ARBA" id="ARBA00022840"/>
    </source>
</evidence>
<dbReference type="SUPFAM" id="SSF158472">
    <property type="entry name" value="HAMP domain-like"/>
    <property type="match status" value="1"/>
</dbReference>
<dbReference type="PRINTS" id="PR00344">
    <property type="entry name" value="BCTRLSENSOR"/>
</dbReference>
<dbReference type="SUPFAM" id="SSF55874">
    <property type="entry name" value="ATPase domain of HSP90 chaperone/DNA topoisomerase II/histidine kinase"/>
    <property type="match status" value="1"/>
</dbReference>
<dbReference type="PROSITE" id="PS50109">
    <property type="entry name" value="HIS_KIN"/>
    <property type="match status" value="1"/>
</dbReference>
<keyword evidence="4" id="KW-1003">Cell membrane</keyword>
<dbReference type="InterPro" id="IPR003661">
    <property type="entry name" value="HisK_dim/P_dom"/>
</dbReference>
<evidence type="ECO:0000256" key="5">
    <source>
        <dbReference type="ARBA" id="ARBA00022553"/>
    </source>
</evidence>
<dbReference type="Proteomes" id="UP000741863">
    <property type="component" value="Unassembled WGS sequence"/>
</dbReference>
<dbReference type="EC" id="2.7.13.3" evidence="3"/>
<proteinExistence type="predicted"/>
<dbReference type="Gene3D" id="3.30.565.10">
    <property type="entry name" value="Histidine kinase-like ATPase, C-terminal domain"/>
    <property type="match status" value="1"/>
</dbReference>
<feature type="domain" description="Histidine kinase" evidence="13">
    <location>
        <begin position="223"/>
        <end position="437"/>
    </location>
</feature>
<dbReference type="RefSeq" id="WP_204696180.1">
    <property type="nucleotide sequence ID" value="NZ_JAFBEC010000003.1"/>
</dbReference>
<dbReference type="EMBL" id="JAFBEC010000003">
    <property type="protein sequence ID" value="MBM7632090.1"/>
    <property type="molecule type" value="Genomic_DNA"/>
</dbReference>
<gene>
    <name evidence="15" type="ORF">JOD17_001183</name>
</gene>
<dbReference type="Pfam" id="PF00672">
    <property type="entry name" value="HAMP"/>
    <property type="match status" value="1"/>
</dbReference>
<evidence type="ECO:0000259" key="13">
    <source>
        <dbReference type="PROSITE" id="PS50109"/>
    </source>
</evidence>
<keyword evidence="16" id="KW-1185">Reference proteome</keyword>
<feature type="transmembrane region" description="Helical" evidence="12">
    <location>
        <begin position="140"/>
        <end position="160"/>
    </location>
</feature>
<dbReference type="PROSITE" id="PS50885">
    <property type="entry name" value="HAMP"/>
    <property type="match status" value="1"/>
</dbReference>
<evidence type="ECO:0000256" key="1">
    <source>
        <dbReference type="ARBA" id="ARBA00000085"/>
    </source>
</evidence>
<accession>A0ABS2P9L5</accession>
<dbReference type="InterPro" id="IPR036890">
    <property type="entry name" value="HATPase_C_sf"/>
</dbReference>
<dbReference type="InterPro" id="IPR003594">
    <property type="entry name" value="HATPase_dom"/>
</dbReference>
<keyword evidence="8 15" id="KW-0418">Kinase</keyword>
<dbReference type="InterPro" id="IPR003660">
    <property type="entry name" value="HAMP_dom"/>
</dbReference>
<evidence type="ECO:0000256" key="11">
    <source>
        <dbReference type="ARBA" id="ARBA00023136"/>
    </source>
</evidence>
<evidence type="ECO:0000313" key="16">
    <source>
        <dbReference type="Proteomes" id="UP000741863"/>
    </source>
</evidence>
<evidence type="ECO:0000259" key="14">
    <source>
        <dbReference type="PROSITE" id="PS50885"/>
    </source>
</evidence>
<evidence type="ECO:0000256" key="7">
    <source>
        <dbReference type="ARBA" id="ARBA00022741"/>
    </source>
</evidence>
<evidence type="ECO:0000256" key="3">
    <source>
        <dbReference type="ARBA" id="ARBA00012438"/>
    </source>
</evidence>
<keyword evidence="5" id="KW-0597">Phosphoprotein</keyword>
<keyword evidence="11 12" id="KW-0472">Membrane</keyword>
<keyword evidence="6" id="KW-0808">Transferase</keyword>
<evidence type="ECO:0000313" key="15">
    <source>
        <dbReference type="EMBL" id="MBM7632090.1"/>
    </source>
</evidence>
<dbReference type="Pfam" id="PF00512">
    <property type="entry name" value="HisKA"/>
    <property type="match status" value="1"/>
</dbReference>
<evidence type="ECO:0000256" key="12">
    <source>
        <dbReference type="SAM" id="Phobius"/>
    </source>
</evidence>
<dbReference type="InterPro" id="IPR004358">
    <property type="entry name" value="Sig_transdc_His_kin-like_C"/>
</dbReference>
<dbReference type="SMART" id="SM00388">
    <property type="entry name" value="HisKA"/>
    <property type="match status" value="1"/>
</dbReference>
<dbReference type="CDD" id="cd06225">
    <property type="entry name" value="HAMP"/>
    <property type="match status" value="1"/>
</dbReference>
<dbReference type="CDD" id="cd00075">
    <property type="entry name" value="HATPase"/>
    <property type="match status" value="1"/>
</dbReference>
<evidence type="ECO:0000256" key="4">
    <source>
        <dbReference type="ARBA" id="ARBA00022475"/>
    </source>
</evidence>
<dbReference type="PANTHER" id="PTHR45453">
    <property type="entry name" value="PHOSPHATE REGULON SENSOR PROTEIN PHOR"/>
    <property type="match status" value="1"/>
</dbReference>
<evidence type="ECO:0000256" key="2">
    <source>
        <dbReference type="ARBA" id="ARBA00004651"/>
    </source>
</evidence>